<dbReference type="RefSeq" id="WP_269330951.1">
    <property type="nucleotide sequence ID" value="NZ_JAMZFT010000001.1"/>
</dbReference>
<accession>A0A9J6PEE2</accession>
<dbReference type="AlphaFoldDB" id="A0A9J6PEE2"/>
<evidence type="ECO:0000313" key="1">
    <source>
        <dbReference type="EMBL" id="MCP1334991.1"/>
    </source>
</evidence>
<keyword evidence="2" id="KW-1185">Reference proteome</keyword>
<gene>
    <name evidence="1" type="ORF">NJQ99_01060</name>
</gene>
<protein>
    <submittedName>
        <fullName evidence="1">Uncharacterized protein</fullName>
    </submittedName>
</protein>
<dbReference type="EMBL" id="JAMZFT010000001">
    <property type="protein sequence ID" value="MCP1334991.1"/>
    <property type="molecule type" value="Genomic_DNA"/>
</dbReference>
<organism evidence="1 2">
    <name type="scientific">Futiania mangrovi</name>
    <dbReference type="NCBI Taxonomy" id="2959716"/>
    <lineage>
        <taxon>Bacteria</taxon>
        <taxon>Pseudomonadati</taxon>
        <taxon>Pseudomonadota</taxon>
        <taxon>Alphaproteobacteria</taxon>
        <taxon>Futianiales</taxon>
        <taxon>Futianiaceae</taxon>
        <taxon>Futiania</taxon>
    </lineage>
</organism>
<comment type="caution">
    <text evidence="1">The sequence shown here is derived from an EMBL/GenBank/DDBJ whole genome shotgun (WGS) entry which is preliminary data.</text>
</comment>
<dbReference type="Proteomes" id="UP001055804">
    <property type="component" value="Unassembled WGS sequence"/>
</dbReference>
<name>A0A9J6PEE2_9PROT</name>
<proteinExistence type="predicted"/>
<evidence type="ECO:0000313" key="2">
    <source>
        <dbReference type="Proteomes" id="UP001055804"/>
    </source>
</evidence>
<reference evidence="1" key="1">
    <citation type="submission" date="2022-06" db="EMBL/GenBank/DDBJ databases">
        <title>Isolation and Genomics of Futiania mangrovii gen. nov., sp. nov., a Rare and Metabolically-versatile member in the Class Alphaproteobacteria.</title>
        <authorList>
            <person name="Liu L."/>
            <person name="Huang W.-C."/>
            <person name="Pan J."/>
            <person name="Li J."/>
            <person name="Huang Y."/>
            <person name="Du H."/>
            <person name="Liu Y."/>
            <person name="Li M."/>
        </authorList>
    </citation>
    <scope>NUCLEOTIDE SEQUENCE</scope>
    <source>
        <strain evidence="1">FT118</strain>
    </source>
</reference>
<sequence>MSHRSAHSVLFAADGADDIAFRPVRAACQVVIFGKIADAVTGGGDGGGLLGGIMGGGGPLGGLVDAGLGALGLEEFAPFVGIGVNLLSGNYLGAAQGLAGTFGAPDAVNDMLGGTGPFAGLFNGEGFDPFAALTSLKGLGGGVGEAADLALTFGETLKDGFQREDLAALEPFLQSVNPDVANAAQGVIGALNGGDLEGAFNALQFGLSGVEGVGQTLAFVGTVAGGNIDASQLTDFSGLPNLIMNLTGGNS</sequence>